<comment type="pathway">
    <text evidence="1">Amino-acid biosynthesis; L-cysteine biosynthesis; L-cysteine from L-serine: step 1/2.</text>
</comment>
<evidence type="ECO:0000256" key="4">
    <source>
        <dbReference type="ARBA" id="ARBA00018522"/>
    </source>
</evidence>
<dbReference type="InterPro" id="IPR045304">
    <property type="entry name" value="LbH_SAT"/>
</dbReference>
<reference evidence="10 11" key="1">
    <citation type="submission" date="2016-10" db="EMBL/GenBank/DDBJ databases">
        <authorList>
            <person name="de Groot N.N."/>
        </authorList>
    </citation>
    <scope>NUCLEOTIDE SEQUENCE [LARGE SCALE GENOMIC DNA]</scope>
    <source>
        <strain evidence="10 11">DSM 3217</strain>
    </source>
</reference>
<dbReference type="GO" id="GO:0005737">
    <property type="term" value="C:cytoplasm"/>
    <property type="evidence" value="ECO:0007669"/>
    <property type="project" value="InterPro"/>
</dbReference>
<dbReference type="EC" id="2.3.1.30" evidence="3"/>
<evidence type="ECO:0000313" key="10">
    <source>
        <dbReference type="EMBL" id="SDB18418.1"/>
    </source>
</evidence>
<dbReference type="PANTHER" id="PTHR42811">
    <property type="entry name" value="SERINE ACETYLTRANSFERASE"/>
    <property type="match status" value="1"/>
</dbReference>
<dbReference type="Pfam" id="PF00132">
    <property type="entry name" value="Hexapep"/>
    <property type="match status" value="1"/>
</dbReference>
<dbReference type="Gene3D" id="1.10.3130.10">
    <property type="entry name" value="serine acetyltransferase, domain 1"/>
    <property type="match status" value="1"/>
</dbReference>
<protein>
    <recommendedName>
        <fullName evidence="4">Serine acetyltransferase</fullName>
        <ecNumber evidence="3">2.3.1.30</ecNumber>
    </recommendedName>
</protein>
<dbReference type="Gene3D" id="2.160.10.10">
    <property type="entry name" value="Hexapeptide repeat proteins"/>
    <property type="match status" value="1"/>
</dbReference>
<evidence type="ECO:0000313" key="11">
    <source>
        <dbReference type="Proteomes" id="UP000199228"/>
    </source>
</evidence>
<dbReference type="FunFam" id="2.160.10.10:FF:000007">
    <property type="entry name" value="Serine acetyltransferase"/>
    <property type="match status" value="1"/>
</dbReference>
<dbReference type="NCBIfam" id="TIGR01172">
    <property type="entry name" value="cysE"/>
    <property type="match status" value="1"/>
</dbReference>
<evidence type="ECO:0000256" key="7">
    <source>
        <dbReference type="ARBA" id="ARBA00023192"/>
    </source>
</evidence>
<dbReference type="InterPro" id="IPR042122">
    <property type="entry name" value="Ser_AcTrfase_N_sf"/>
</dbReference>
<accession>A0A1G6BCS6</accession>
<dbReference type="Proteomes" id="UP000199228">
    <property type="component" value="Unassembled WGS sequence"/>
</dbReference>
<dbReference type="InterPro" id="IPR011004">
    <property type="entry name" value="Trimer_LpxA-like_sf"/>
</dbReference>
<proteinExistence type="inferred from homology"/>
<keyword evidence="5" id="KW-0028">Amino-acid biosynthesis</keyword>
<gene>
    <name evidence="10" type="ORF">SAMN02910417_01377</name>
</gene>
<dbReference type="STRING" id="1732.SAMN02910417_01377"/>
<dbReference type="NCBIfam" id="NF041874">
    <property type="entry name" value="EPS_EpsC"/>
    <property type="match status" value="1"/>
</dbReference>
<dbReference type="GO" id="GO:0006535">
    <property type="term" value="P:cysteine biosynthetic process from serine"/>
    <property type="evidence" value="ECO:0007669"/>
    <property type="project" value="InterPro"/>
</dbReference>
<keyword evidence="11" id="KW-1185">Reference proteome</keyword>
<keyword evidence="8" id="KW-0012">Acyltransferase</keyword>
<comment type="similarity">
    <text evidence="2">Belongs to the transferase hexapeptide repeat family.</text>
</comment>
<keyword evidence="6 10" id="KW-0808">Transferase</keyword>
<evidence type="ECO:0000256" key="9">
    <source>
        <dbReference type="ARBA" id="ARBA00049486"/>
    </source>
</evidence>
<dbReference type="CDD" id="cd03354">
    <property type="entry name" value="LbH_SAT"/>
    <property type="match status" value="1"/>
</dbReference>
<dbReference type="EMBL" id="FMXR01000009">
    <property type="protein sequence ID" value="SDB18418.1"/>
    <property type="molecule type" value="Genomic_DNA"/>
</dbReference>
<dbReference type="InterPro" id="IPR053376">
    <property type="entry name" value="Serine_acetyltransferase"/>
</dbReference>
<dbReference type="AlphaFoldDB" id="A0A1G6BCS6"/>
<name>A0A1G6BCS6_EUBOX</name>
<evidence type="ECO:0000256" key="3">
    <source>
        <dbReference type="ARBA" id="ARBA00013266"/>
    </source>
</evidence>
<dbReference type="UniPathway" id="UPA00136">
    <property type="reaction ID" value="UER00199"/>
</dbReference>
<comment type="catalytic activity">
    <reaction evidence="9">
        <text>L-serine + acetyl-CoA = O-acetyl-L-serine + CoA</text>
        <dbReference type="Rhea" id="RHEA:24560"/>
        <dbReference type="ChEBI" id="CHEBI:33384"/>
        <dbReference type="ChEBI" id="CHEBI:57287"/>
        <dbReference type="ChEBI" id="CHEBI:57288"/>
        <dbReference type="ChEBI" id="CHEBI:58340"/>
        <dbReference type="EC" id="2.3.1.30"/>
    </reaction>
</comment>
<evidence type="ECO:0000256" key="8">
    <source>
        <dbReference type="ARBA" id="ARBA00023315"/>
    </source>
</evidence>
<evidence type="ECO:0000256" key="5">
    <source>
        <dbReference type="ARBA" id="ARBA00022605"/>
    </source>
</evidence>
<dbReference type="SUPFAM" id="SSF51161">
    <property type="entry name" value="Trimeric LpxA-like enzymes"/>
    <property type="match status" value="1"/>
</dbReference>
<dbReference type="GO" id="GO:0009001">
    <property type="term" value="F:serine O-acetyltransferase activity"/>
    <property type="evidence" value="ECO:0007669"/>
    <property type="project" value="UniProtKB-EC"/>
</dbReference>
<dbReference type="OrthoDB" id="9801456at2"/>
<sequence>MGYFKELREEYEVIKQRDPAIKSIWEVMLYPTFKVMHSYRKAHKHYLKGHFFRARLISQRAARKTGIEIHPGATIGKGFFIDHGSGVIIGETAIIGDNCTLYQGVTLGGTGKETGKRHPTLGNNVMVSAGAKIIGSFKVGDNSKIGAGSVVINEVPPNCTVVGVPGRIVRRRNQCCPQEDMDQTNLPDPVKEDIMLLQHENSEMVNHIIDIEASLKTIFKCLDHADIDEEEFELVQKKLEGLDGEALREMQIELSRESACL</sequence>
<evidence type="ECO:0000256" key="1">
    <source>
        <dbReference type="ARBA" id="ARBA00004876"/>
    </source>
</evidence>
<evidence type="ECO:0000256" key="2">
    <source>
        <dbReference type="ARBA" id="ARBA00007274"/>
    </source>
</evidence>
<organism evidence="10 11">
    <name type="scientific">Eubacterium oxidoreducens</name>
    <dbReference type="NCBI Taxonomy" id="1732"/>
    <lineage>
        <taxon>Bacteria</taxon>
        <taxon>Bacillati</taxon>
        <taxon>Bacillota</taxon>
        <taxon>Clostridia</taxon>
        <taxon>Eubacteriales</taxon>
        <taxon>Eubacteriaceae</taxon>
        <taxon>Eubacterium</taxon>
    </lineage>
</organism>
<evidence type="ECO:0000256" key="6">
    <source>
        <dbReference type="ARBA" id="ARBA00022679"/>
    </source>
</evidence>
<dbReference type="InterPro" id="IPR001451">
    <property type="entry name" value="Hexapep"/>
</dbReference>
<dbReference type="RefSeq" id="WP_143010237.1">
    <property type="nucleotide sequence ID" value="NZ_FMXR01000009.1"/>
</dbReference>
<keyword evidence="7" id="KW-0198">Cysteine biosynthesis</keyword>
<dbReference type="InterPro" id="IPR005881">
    <property type="entry name" value="Ser_O-AcTrfase"/>
</dbReference>